<proteinExistence type="predicted"/>
<dbReference type="RefSeq" id="WP_194509180.1">
    <property type="nucleotide sequence ID" value="NZ_JADILU010000007.1"/>
</dbReference>
<protein>
    <submittedName>
        <fullName evidence="1">Uncharacterized protein</fullName>
    </submittedName>
</protein>
<dbReference type="Proteomes" id="UP001597548">
    <property type="component" value="Unassembled WGS sequence"/>
</dbReference>
<evidence type="ECO:0000313" key="1">
    <source>
        <dbReference type="EMBL" id="MFD2915938.1"/>
    </source>
</evidence>
<name>A0ABW5ZWA0_9FLAO</name>
<evidence type="ECO:0000313" key="2">
    <source>
        <dbReference type="Proteomes" id="UP001597548"/>
    </source>
</evidence>
<reference evidence="2" key="1">
    <citation type="journal article" date="2019" name="Int. J. Syst. Evol. Microbiol.">
        <title>The Global Catalogue of Microorganisms (GCM) 10K type strain sequencing project: providing services to taxonomists for standard genome sequencing and annotation.</title>
        <authorList>
            <consortium name="The Broad Institute Genomics Platform"/>
            <consortium name="The Broad Institute Genome Sequencing Center for Infectious Disease"/>
            <person name="Wu L."/>
            <person name="Ma J."/>
        </authorList>
    </citation>
    <scope>NUCLEOTIDE SEQUENCE [LARGE SCALE GENOMIC DNA]</scope>
    <source>
        <strain evidence="2">KCTC 32514</strain>
    </source>
</reference>
<accession>A0ABW5ZWA0</accession>
<keyword evidence="2" id="KW-1185">Reference proteome</keyword>
<sequence>MSKKKKPLVLNHDEFDKKGTKELLGYLKRLQQCEISFESSDLYENPDLENPDVISFKETEKWKTAYKKVKSILKLREHLDNKK</sequence>
<organism evidence="1 2">
    <name type="scientific">Psychroserpens luteus</name>
    <dbReference type="NCBI Taxonomy" id="1434066"/>
    <lineage>
        <taxon>Bacteria</taxon>
        <taxon>Pseudomonadati</taxon>
        <taxon>Bacteroidota</taxon>
        <taxon>Flavobacteriia</taxon>
        <taxon>Flavobacteriales</taxon>
        <taxon>Flavobacteriaceae</taxon>
        <taxon>Psychroserpens</taxon>
    </lineage>
</organism>
<dbReference type="EMBL" id="JBHUOS010000008">
    <property type="protein sequence ID" value="MFD2915938.1"/>
    <property type="molecule type" value="Genomic_DNA"/>
</dbReference>
<gene>
    <name evidence="1" type="ORF">ACFS29_09825</name>
</gene>
<comment type="caution">
    <text evidence="1">The sequence shown here is derived from an EMBL/GenBank/DDBJ whole genome shotgun (WGS) entry which is preliminary data.</text>
</comment>